<accession>A0AAE3VDZ0</accession>
<dbReference type="InterPro" id="IPR017853">
    <property type="entry name" value="GH"/>
</dbReference>
<evidence type="ECO:0000313" key="2">
    <source>
        <dbReference type="EMBL" id="MDQ0288787.1"/>
    </source>
</evidence>
<gene>
    <name evidence="2" type="ORF">J3R75_000894</name>
</gene>
<evidence type="ECO:0000313" key="3">
    <source>
        <dbReference type="Proteomes" id="UP001238163"/>
    </source>
</evidence>
<evidence type="ECO:0000256" key="1">
    <source>
        <dbReference type="SAM" id="SignalP"/>
    </source>
</evidence>
<feature type="chain" id="PRO_5041961761" description="Glycoside hydrolase family 42 N-terminal domain-containing protein" evidence="1">
    <location>
        <begin position="20"/>
        <end position="948"/>
    </location>
</feature>
<reference evidence="2" key="1">
    <citation type="submission" date="2023-07" db="EMBL/GenBank/DDBJ databases">
        <title>Genomic Encyclopedia of Type Strains, Phase IV (KMG-IV): sequencing the most valuable type-strain genomes for metagenomic binning, comparative biology and taxonomic classification.</title>
        <authorList>
            <person name="Goeker M."/>
        </authorList>
    </citation>
    <scope>NUCLEOTIDE SEQUENCE</scope>
    <source>
        <strain evidence="2">DSM 24202</strain>
    </source>
</reference>
<keyword evidence="1" id="KW-0732">Signal</keyword>
<sequence length="948" mass="104936">MFTRTLATLSTIFASITIAAQPDWTLALNRSTGGTVKYRDQQIISFTPGLFYPGWTGTSINGFDSSRLEDSALHGKTTHNNVTFTSDLTLETINENTQLLSYQLATQQDVVLNSFYVGFNFPASVLLGHNYQIDNQPAKAFPAALDQTRIESGPVTRIAVETTGGTVVFSFRQPTNILLQDNRQWSDSFVIRVGNDSNDSPWKAGDSIAFDLELQFPAPFTLNRPELTVITAGEDWIPLDTVLGIKPDSALDFSAMSYFDAPAGKHGWVKAVGKHFEFANLPGKAQRFYGINFCGNGQVNPHEQAAELAERLQRLGYNTVRFHHHENSIIDRSNGQSTKLNPDAMDKLDFFFAELKKRGMYSTTDMYVSRRVYAGEIWPGATGELDMREFKYLVPVCSAAMANWKEFSRNFLLHKNPYTGLTYAEDPAMAWLSMINEGTLGINAISARDDRVKALWLDAWNAWLTKKYGSSSARNQAWELDLPEALTEMLPKDASDAAVRDVNIFFLDTQNAMFAEMKAFLRDELGCQALLTDMNFGGNAAWMQLARNNFDYVDDHFYIDHPSFLEKRWSLPSRCPNQSVVARGSIGGDHNSFTRLLDKPFTITEYNYSGPGRYRGVGGILTGCLGAIQDWAGIWRFAYAHGNSAIFKPSITNYFDMVRDPLNQAAERATLCLYLRQDMLPAAKTIAITMHPDHLSEHPDRPEGGLAPAWRALNAHAQVGAFIATANTPVPADVSMALSSKAPQANKNIAGDVLGQDGKTALSNWLREDKWLPEGNLTDLDASPSPRQSPNKQLTIVPAEDTMILDTARTAGAYAPAGATINTEAARITILDTDATVWASSLDDSPLATSPHILVTHLTDLQNTDASFAEKERQTLLSWGKLPHLVRNGRAKVLIRSTRPGTPKAWVLRTDGERVATLPVTKTTEGIELDLAVKGQNGAQFIYELLWE</sequence>
<dbReference type="SUPFAM" id="SSF51445">
    <property type="entry name" value="(Trans)glycosidases"/>
    <property type="match status" value="1"/>
</dbReference>
<dbReference type="AlphaFoldDB" id="A0AAE3VDZ0"/>
<name>A0AAE3VDZ0_9BACT</name>
<evidence type="ECO:0008006" key="4">
    <source>
        <dbReference type="Google" id="ProtNLM"/>
    </source>
</evidence>
<dbReference type="EMBL" id="JAUSVL010000001">
    <property type="protein sequence ID" value="MDQ0288787.1"/>
    <property type="molecule type" value="Genomic_DNA"/>
</dbReference>
<dbReference type="RefSeq" id="WP_307260119.1">
    <property type="nucleotide sequence ID" value="NZ_JAUSVL010000001.1"/>
</dbReference>
<comment type="caution">
    <text evidence="2">The sequence shown here is derived from an EMBL/GenBank/DDBJ whole genome shotgun (WGS) entry which is preliminary data.</text>
</comment>
<protein>
    <recommendedName>
        <fullName evidence="4">Glycoside hydrolase family 42 N-terminal domain-containing protein</fullName>
    </recommendedName>
</protein>
<organism evidence="2 3">
    <name type="scientific">Oligosphaera ethanolica</name>
    <dbReference type="NCBI Taxonomy" id="760260"/>
    <lineage>
        <taxon>Bacteria</taxon>
        <taxon>Pseudomonadati</taxon>
        <taxon>Lentisphaerota</taxon>
        <taxon>Oligosphaeria</taxon>
        <taxon>Oligosphaerales</taxon>
        <taxon>Oligosphaeraceae</taxon>
        <taxon>Oligosphaera</taxon>
    </lineage>
</organism>
<feature type="signal peptide" evidence="1">
    <location>
        <begin position="1"/>
        <end position="19"/>
    </location>
</feature>
<keyword evidence="3" id="KW-1185">Reference proteome</keyword>
<dbReference type="Gene3D" id="3.20.20.80">
    <property type="entry name" value="Glycosidases"/>
    <property type="match status" value="1"/>
</dbReference>
<dbReference type="Proteomes" id="UP001238163">
    <property type="component" value="Unassembled WGS sequence"/>
</dbReference>
<proteinExistence type="predicted"/>